<sequence length="95" mass="11013">MGERRVSWRMVVGVEFLGGTGLTPKSHEILPAKLENPMAGRSYQASSFAVLRDKTRFLREDEEEEEEEEEEEGEEKKRLCAIPLRAIFLLRENFN</sequence>
<reference evidence="2" key="1">
    <citation type="journal article" date="2020" name="G3 (Bethesda)">
        <title>High-Quality Assemblies for Three Invasive Social Wasps from the &lt;i&gt;Vespula&lt;/i&gt; Genus.</title>
        <authorList>
            <person name="Harrop T.W.R."/>
            <person name="Guhlin J."/>
            <person name="McLaughlin G.M."/>
            <person name="Permina E."/>
            <person name="Stockwell P."/>
            <person name="Gilligan J."/>
            <person name="Le Lec M.F."/>
            <person name="Gruber M.A.M."/>
            <person name="Quinn O."/>
            <person name="Lovegrove M."/>
            <person name="Duncan E.J."/>
            <person name="Remnant E.J."/>
            <person name="Van Eeckhoven J."/>
            <person name="Graham B."/>
            <person name="Knapp R.A."/>
            <person name="Langford K.W."/>
            <person name="Kronenberg Z."/>
            <person name="Press M.O."/>
            <person name="Eacker S.M."/>
            <person name="Wilson-Rankin E.E."/>
            <person name="Purcell J."/>
            <person name="Lester P.J."/>
            <person name="Dearden P.K."/>
        </authorList>
    </citation>
    <scope>NUCLEOTIDE SEQUENCE</scope>
    <source>
        <strain evidence="2">Linc-1</strain>
    </source>
</reference>
<keyword evidence="1" id="KW-0175">Coiled coil</keyword>
<dbReference type="EMBL" id="JACSDZ010000014">
    <property type="protein sequence ID" value="KAF7387213.1"/>
    <property type="molecule type" value="Genomic_DNA"/>
</dbReference>
<dbReference type="AlphaFoldDB" id="A0A834MY09"/>
<evidence type="ECO:0000313" key="3">
    <source>
        <dbReference type="Proteomes" id="UP000617340"/>
    </source>
</evidence>
<evidence type="ECO:0000256" key="1">
    <source>
        <dbReference type="SAM" id="Coils"/>
    </source>
</evidence>
<comment type="caution">
    <text evidence="2">The sequence shown here is derived from an EMBL/GenBank/DDBJ whole genome shotgun (WGS) entry which is preliminary data.</text>
</comment>
<proteinExistence type="predicted"/>
<protein>
    <submittedName>
        <fullName evidence="2">Uncharacterized protein</fullName>
    </submittedName>
</protein>
<feature type="coiled-coil region" evidence="1">
    <location>
        <begin position="51"/>
        <end position="79"/>
    </location>
</feature>
<keyword evidence="3" id="KW-1185">Reference proteome</keyword>
<name>A0A834MY09_VESGE</name>
<evidence type="ECO:0000313" key="2">
    <source>
        <dbReference type="EMBL" id="KAF7387213.1"/>
    </source>
</evidence>
<gene>
    <name evidence="2" type="ORF">HZH68_012890</name>
</gene>
<organism evidence="2 3">
    <name type="scientific">Vespula germanica</name>
    <name type="common">German yellow jacket</name>
    <name type="synonym">Paravespula germanica</name>
    <dbReference type="NCBI Taxonomy" id="30212"/>
    <lineage>
        <taxon>Eukaryota</taxon>
        <taxon>Metazoa</taxon>
        <taxon>Ecdysozoa</taxon>
        <taxon>Arthropoda</taxon>
        <taxon>Hexapoda</taxon>
        <taxon>Insecta</taxon>
        <taxon>Pterygota</taxon>
        <taxon>Neoptera</taxon>
        <taxon>Endopterygota</taxon>
        <taxon>Hymenoptera</taxon>
        <taxon>Apocrita</taxon>
        <taxon>Aculeata</taxon>
        <taxon>Vespoidea</taxon>
        <taxon>Vespidae</taxon>
        <taxon>Vespinae</taxon>
        <taxon>Vespula</taxon>
    </lineage>
</organism>
<accession>A0A834MY09</accession>
<dbReference type="Proteomes" id="UP000617340">
    <property type="component" value="Unassembled WGS sequence"/>
</dbReference>